<name>X1B457_9ZZZZ</name>
<sequence>MGLQSKKKSIERAIVTLFSILLVLQRIYRIGIKIDIFIFSG</sequence>
<gene>
    <name evidence="1" type="ORF">S01H4_23080</name>
</gene>
<reference evidence="1" key="1">
    <citation type="journal article" date="2014" name="Front. Microbiol.">
        <title>High frequency of phylogenetically diverse reductive dehalogenase-homologous genes in deep subseafloor sedimentary metagenomes.</title>
        <authorList>
            <person name="Kawai M."/>
            <person name="Futagami T."/>
            <person name="Toyoda A."/>
            <person name="Takaki Y."/>
            <person name="Nishi S."/>
            <person name="Hori S."/>
            <person name="Arai W."/>
            <person name="Tsubouchi T."/>
            <person name="Morono Y."/>
            <person name="Uchiyama I."/>
            <person name="Ito T."/>
            <person name="Fujiyama A."/>
            <person name="Inagaki F."/>
            <person name="Takami H."/>
        </authorList>
    </citation>
    <scope>NUCLEOTIDE SEQUENCE</scope>
    <source>
        <strain evidence="1">Expedition CK06-06</strain>
    </source>
</reference>
<dbReference type="AlphaFoldDB" id="X1B457"/>
<accession>X1B457</accession>
<evidence type="ECO:0000313" key="1">
    <source>
        <dbReference type="EMBL" id="GAG89860.1"/>
    </source>
</evidence>
<feature type="non-terminal residue" evidence="1">
    <location>
        <position position="41"/>
    </location>
</feature>
<organism evidence="1">
    <name type="scientific">marine sediment metagenome</name>
    <dbReference type="NCBI Taxonomy" id="412755"/>
    <lineage>
        <taxon>unclassified sequences</taxon>
        <taxon>metagenomes</taxon>
        <taxon>ecological metagenomes</taxon>
    </lineage>
</organism>
<dbReference type="EMBL" id="BART01010664">
    <property type="protein sequence ID" value="GAG89860.1"/>
    <property type="molecule type" value="Genomic_DNA"/>
</dbReference>
<proteinExistence type="predicted"/>
<protein>
    <submittedName>
        <fullName evidence="1">Uncharacterized protein</fullName>
    </submittedName>
</protein>
<comment type="caution">
    <text evidence="1">The sequence shown here is derived from an EMBL/GenBank/DDBJ whole genome shotgun (WGS) entry which is preliminary data.</text>
</comment>